<dbReference type="SMART" id="SM00054">
    <property type="entry name" value="EFh"/>
    <property type="match status" value="4"/>
</dbReference>
<gene>
    <name evidence="12" type="ORF">ACAT0790_LOCUS24361</name>
</gene>
<evidence type="ECO:0000259" key="10">
    <source>
        <dbReference type="PROSITE" id="PS50011"/>
    </source>
</evidence>
<dbReference type="InterPro" id="IPR008271">
    <property type="entry name" value="Ser/Thr_kinase_AS"/>
</dbReference>
<evidence type="ECO:0000259" key="11">
    <source>
        <dbReference type="PROSITE" id="PS50222"/>
    </source>
</evidence>
<evidence type="ECO:0000256" key="4">
    <source>
        <dbReference type="ARBA" id="ARBA00022741"/>
    </source>
</evidence>
<dbReference type="GO" id="GO:0005524">
    <property type="term" value="F:ATP binding"/>
    <property type="evidence" value="ECO:0007669"/>
    <property type="project" value="UniProtKB-KW"/>
</dbReference>
<dbReference type="PROSITE" id="PS00108">
    <property type="entry name" value="PROTEIN_KINASE_ST"/>
    <property type="match status" value="1"/>
</dbReference>
<keyword evidence="4" id="KW-0547">Nucleotide-binding</keyword>
<feature type="domain" description="EF-hand" evidence="11">
    <location>
        <begin position="555"/>
        <end position="590"/>
    </location>
</feature>
<dbReference type="Pfam" id="PF13499">
    <property type="entry name" value="EF-hand_7"/>
    <property type="match status" value="2"/>
</dbReference>
<proteinExistence type="inferred from homology"/>
<evidence type="ECO:0000256" key="7">
    <source>
        <dbReference type="ARBA" id="ARBA00022840"/>
    </source>
</evidence>
<keyword evidence="6" id="KW-0106">Calcium</keyword>
<dbReference type="InterPro" id="IPR018247">
    <property type="entry name" value="EF_Hand_1_Ca_BS"/>
</dbReference>
<dbReference type="InterPro" id="IPR011992">
    <property type="entry name" value="EF-hand-dom_pair"/>
</dbReference>
<dbReference type="SUPFAM" id="SSF47473">
    <property type="entry name" value="EF-hand"/>
    <property type="match status" value="1"/>
</dbReference>
<evidence type="ECO:0000256" key="5">
    <source>
        <dbReference type="ARBA" id="ARBA00022777"/>
    </source>
</evidence>
<evidence type="ECO:0008006" key="13">
    <source>
        <dbReference type="Google" id="ProtNLM"/>
    </source>
</evidence>
<dbReference type="EMBL" id="HBGE01040396">
    <property type="protein sequence ID" value="CAD9135644.1"/>
    <property type="molecule type" value="Transcribed_RNA"/>
</dbReference>
<protein>
    <recommendedName>
        <fullName evidence="13">Non-specific serine/threonine protein kinase</fullName>
    </recommendedName>
</protein>
<feature type="compositionally biased region" description="Low complexity" evidence="9">
    <location>
        <begin position="15"/>
        <end position="40"/>
    </location>
</feature>
<feature type="domain" description="Protein kinase" evidence="10">
    <location>
        <begin position="187"/>
        <end position="445"/>
    </location>
</feature>
<dbReference type="Gene3D" id="1.10.510.10">
    <property type="entry name" value="Transferase(Phosphotransferase) domain 1"/>
    <property type="match status" value="1"/>
</dbReference>
<comment type="similarity">
    <text evidence="8">Belongs to the protein kinase superfamily. Ser/Thr protein kinase family. CDPK subfamily.</text>
</comment>
<evidence type="ECO:0000256" key="8">
    <source>
        <dbReference type="ARBA" id="ARBA00024334"/>
    </source>
</evidence>
<keyword evidence="7" id="KW-0067">ATP-binding</keyword>
<feature type="domain" description="EF-hand" evidence="11">
    <location>
        <begin position="486"/>
        <end position="521"/>
    </location>
</feature>
<feature type="compositionally biased region" description="Pro residues" evidence="9">
    <location>
        <begin position="1"/>
        <end position="14"/>
    </location>
</feature>
<dbReference type="InterPro" id="IPR050205">
    <property type="entry name" value="CDPK_Ser/Thr_kinases"/>
</dbReference>
<dbReference type="InterPro" id="IPR002048">
    <property type="entry name" value="EF_hand_dom"/>
</dbReference>
<dbReference type="GO" id="GO:0004674">
    <property type="term" value="F:protein serine/threonine kinase activity"/>
    <property type="evidence" value="ECO:0007669"/>
    <property type="project" value="UniProtKB-KW"/>
</dbReference>
<dbReference type="InterPro" id="IPR000719">
    <property type="entry name" value="Prot_kinase_dom"/>
</dbReference>
<dbReference type="GO" id="GO:0005509">
    <property type="term" value="F:calcium ion binding"/>
    <property type="evidence" value="ECO:0007669"/>
    <property type="project" value="InterPro"/>
</dbReference>
<dbReference type="PANTHER" id="PTHR24349">
    <property type="entry name" value="SERINE/THREONINE-PROTEIN KINASE"/>
    <property type="match status" value="1"/>
</dbReference>
<dbReference type="Gene3D" id="1.10.238.10">
    <property type="entry name" value="EF-hand"/>
    <property type="match status" value="1"/>
</dbReference>
<dbReference type="Gene3D" id="3.30.200.20">
    <property type="entry name" value="Phosphorylase Kinase, domain 1"/>
    <property type="match status" value="1"/>
</dbReference>
<dbReference type="AlphaFoldDB" id="A0A7S1QET2"/>
<feature type="region of interest" description="Disordered" evidence="9">
    <location>
        <begin position="1"/>
        <end position="51"/>
    </location>
</feature>
<reference evidence="12" key="1">
    <citation type="submission" date="2021-01" db="EMBL/GenBank/DDBJ databases">
        <authorList>
            <person name="Corre E."/>
            <person name="Pelletier E."/>
            <person name="Niang G."/>
            <person name="Scheremetjew M."/>
            <person name="Finn R."/>
            <person name="Kale V."/>
            <person name="Holt S."/>
            <person name="Cochrane G."/>
            <person name="Meng A."/>
            <person name="Brown T."/>
            <person name="Cohen L."/>
        </authorList>
    </citation>
    <scope>NUCLEOTIDE SEQUENCE</scope>
    <source>
        <strain evidence="12">OF101</strain>
    </source>
</reference>
<evidence type="ECO:0000256" key="2">
    <source>
        <dbReference type="ARBA" id="ARBA00022527"/>
    </source>
</evidence>
<dbReference type="PROSITE" id="PS50011">
    <property type="entry name" value="PROTEIN_KINASE_DOM"/>
    <property type="match status" value="1"/>
</dbReference>
<evidence type="ECO:0000256" key="6">
    <source>
        <dbReference type="ARBA" id="ARBA00022837"/>
    </source>
</evidence>
<dbReference type="InterPro" id="IPR011009">
    <property type="entry name" value="Kinase-like_dom_sf"/>
</dbReference>
<accession>A0A7S1QET2</accession>
<sequence>MRDNQPPPGRPAPGQPLLAQPARVAQGQPGQAPPQQQVPARPVPGQPSPPAAALDLGAALPGSTQFRNELVGLLRRPEELEENIRMNFRQIAQPAGRQGRKALRPQDMDPVVKCLSEKLHVPRDVFGEIHQMFWRFEVTGEGVLYEDEAIRLITCMLHQYRDALMPPPPGHVKLGDGIKHASVQELYAVVKELGRGGQGIAYLAKSKLSGQEVVLKTYTKKGQQASVEEITQEFELLMRLKHPKIARVFDIFQDWENIHIVQEPYFGGDLTTAVAKSLDAGVKVDERWLAHVMHQVCLGVQFLHNNGVVHSDLKEANVMVADATNWQQPQVIVIDFGLANKFCSKSRGGGTPGYMPPEVWDHGLWTPRGDMFSIGVMLFTMRTGQAPFTPPDLKGGLEEVAKRTRFDQPKMALGSPDIQQLVHSMLKKPLLERPTLAQAIEDPWFAMEMHVDHSCTEELVRLVGRSERTDMYRALLADITARQNLAQLRELNDLFLSLDANNDGLISAEELREALGKAWSSADVEKLIKALGVNTGGEVSYDEFIGELLAAKYPEESMLLQRIFTASDTDHTGYLNAKEVAELARGPAMERFLGGRSPEALMQLMDADRDGRVSFDEFRRAVHNETLKGRLHPGVKYRVGKAAQYWSRSHGAWIDCTVTAVDELHGAVQVSCKPDFWIQGEDLQSLLRPLADAAAAGGRHASQPQRGPGYRKGQEVLLWSTSFNAWLPCRVTAVDESTGSVQVDQKPHYWFHGKELSTRLRPMDAQGPGRGAVKAAVARQVLSGAFLLHQQST</sequence>
<dbReference type="PROSITE" id="PS50222">
    <property type="entry name" value="EF_HAND_2"/>
    <property type="match status" value="3"/>
</dbReference>
<dbReference type="Pfam" id="PF00069">
    <property type="entry name" value="Pkinase"/>
    <property type="match status" value="1"/>
</dbReference>
<dbReference type="PROSITE" id="PS00018">
    <property type="entry name" value="EF_HAND_1"/>
    <property type="match status" value="3"/>
</dbReference>
<evidence type="ECO:0000256" key="3">
    <source>
        <dbReference type="ARBA" id="ARBA00022679"/>
    </source>
</evidence>
<evidence type="ECO:0000313" key="12">
    <source>
        <dbReference type="EMBL" id="CAD9135644.1"/>
    </source>
</evidence>
<comment type="cofactor">
    <cofactor evidence="1">
        <name>Mg(2+)</name>
        <dbReference type="ChEBI" id="CHEBI:18420"/>
    </cofactor>
</comment>
<organism evidence="12">
    <name type="scientific">Alexandrium catenella</name>
    <name type="common">Red tide dinoflagellate</name>
    <name type="synonym">Gonyaulax catenella</name>
    <dbReference type="NCBI Taxonomy" id="2925"/>
    <lineage>
        <taxon>Eukaryota</taxon>
        <taxon>Sar</taxon>
        <taxon>Alveolata</taxon>
        <taxon>Dinophyceae</taxon>
        <taxon>Gonyaulacales</taxon>
        <taxon>Pyrocystaceae</taxon>
        <taxon>Alexandrium</taxon>
    </lineage>
</organism>
<feature type="compositionally biased region" description="Pro residues" evidence="9">
    <location>
        <begin position="41"/>
        <end position="50"/>
    </location>
</feature>
<keyword evidence="5" id="KW-0418">Kinase</keyword>
<keyword evidence="3" id="KW-0808">Transferase</keyword>
<keyword evidence="2" id="KW-0723">Serine/threonine-protein kinase</keyword>
<dbReference type="SUPFAM" id="SSF56112">
    <property type="entry name" value="Protein kinase-like (PK-like)"/>
    <property type="match status" value="1"/>
</dbReference>
<dbReference type="SMART" id="SM00220">
    <property type="entry name" value="S_TKc"/>
    <property type="match status" value="1"/>
</dbReference>
<evidence type="ECO:0000256" key="1">
    <source>
        <dbReference type="ARBA" id="ARBA00001946"/>
    </source>
</evidence>
<feature type="domain" description="EF-hand" evidence="11">
    <location>
        <begin position="599"/>
        <end position="628"/>
    </location>
</feature>
<name>A0A7S1QET2_ALECA</name>
<evidence type="ECO:0000256" key="9">
    <source>
        <dbReference type="SAM" id="MobiDB-lite"/>
    </source>
</evidence>